<sequence length="651" mass="70106">MSTAAAAVIASPAPSRLSPAGGGQHQHGTLTADRAAALLAGCASARRASELHAAALRAGVDRGKAVDFRLQRAYAASGRLDLAVALLRGAPDPTTVFYTSAIHAHSSRGLHPAALALLSDMLARGLLPTAHTLSASLPACNGGSLAVGRALHGYAVKLALSGDSYVATALLGMYARAGDAAAARALFDDMRPDPHVVSVTAMLTCYAKMGAVDDARSLFDALPDKDFICWNAMMDGYAQHGKPSEALRLFRRMLRSGVEPDEVSVVLALSAVAQLGMAESGKWLHSFIKNSNNNPRVRLNARVGTALIDMYCKCGCLEDAVAVFEGLISDDGKDTDIVAWNAMINGYAMHGQSRKALELFSQLQQAHQQGRLWPTDITFIGVLNACSHSGLVDEGRKLFESMEKEYGMEPKIEHYGCMVDLLGRAGLVAEAFDLVQSMEKKRMKPDAVMCVSLLAACRLHKNMELGQRIADYLVANGLANSGTYVLLSNIYAAAGNWQEVGRVRSMMKASGLQKEPGCSAVEIGRRVFEFVAGDTSHPRTEEIYAKLEEVMGVLVREHRHVPRTELVLHDLDEAAKEKVLAVHSEKLAVAFGLISTPPGTAIKIVKNLRACADCHAVMKLVSKVTGRRIVFRDRNRFHHFVDGDCSCGDYW</sequence>
<evidence type="ECO:0000256" key="3">
    <source>
        <dbReference type="PROSITE-ProRule" id="PRU00708"/>
    </source>
</evidence>
<dbReference type="EMBL" id="CAXIPR030002639">
    <property type="protein sequence ID" value="CAM0149921.1"/>
    <property type="molecule type" value="Genomic_DNA"/>
</dbReference>
<evidence type="ECO:0000259" key="5">
    <source>
        <dbReference type="Pfam" id="PF14432"/>
    </source>
</evidence>
<dbReference type="Proteomes" id="UP001497457">
    <property type="component" value="Chromosome 32b"/>
</dbReference>
<dbReference type="Pfam" id="PF14432">
    <property type="entry name" value="DYW_deaminase"/>
    <property type="match status" value="1"/>
</dbReference>
<dbReference type="PANTHER" id="PTHR47926:SF456">
    <property type="entry name" value="PENTATRICOPEPTIDE REPEAT-CONTAINING PROTEIN ELI1, CHLOROPLASTIC"/>
    <property type="match status" value="1"/>
</dbReference>
<reference evidence="7" key="1">
    <citation type="submission" date="2024-10" db="EMBL/GenBank/DDBJ databases">
        <authorList>
            <person name="Ryan C."/>
        </authorList>
    </citation>
    <scope>NUCLEOTIDE SEQUENCE [LARGE SCALE GENOMIC DNA]</scope>
</reference>
<gene>
    <name evidence="7" type="ORF">URODEC1_LOCUS123050</name>
    <name evidence="6" type="ORF">URODEC1_LOCUS83032</name>
</gene>
<dbReference type="SUPFAM" id="SSF48452">
    <property type="entry name" value="TPR-like"/>
    <property type="match status" value="1"/>
</dbReference>
<dbReference type="Gene3D" id="1.25.40.10">
    <property type="entry name" value="Tetratricopeptide repeat domain"/>
    <property type="match status" value="3"/>
</dbReference>
<evidence type="ECO:0000256" key="2">
    <source>
        <dbReference type="ARBA" id="ARBA00022946"/>
    </source>
</evidence>
<feature type="compositionally biased region" description="Low complexity" evidence="4">
    <location>
        <begin position="1"/>
        <end position="15"/>
    </location>
</feature>
<dbReference type="InterPro" id="IPR046960">
    <property type="entry name" value="PPR_At4g14850-like_plant"/>
</dbReference>
<feature type="domain" description="DYW" evidence="5">
    <location>
        <begin position="560"/>
        <end position="651"/>
    </location>
</feature>
<evidence type="ECO:0000313" key="6">
    <source>
        <dbReference type="EMBL" id="CAL5034281.1"/>
    </source>
</evidence>
<feature type="repeat" description="PPR" evidence="3">
    <location>
        <begin position="411"/>
        <end position="445"/>
    </location>
</feature>
<dbReference type="Pfam" id="PF01535">
    <property type="entry name" value="PPR"/>
    <property type="match status" value="7"/>
</dbReference>
<dbReference type="Pfam" id="PF20431">
    <property type="entry name" value="E_motif"/>
    <property type="match status" value="1"/>
</dbReference>
<feature type="repeat" description="PPR" evidence="3">
    <location>
        <begin position="94"/>
        <end position="128"/>
    </location>
</feature>
<dbReference type="FunFam" id="1.25.40.10:FF:000454">
    <property type="entry name" value="Pentatricopeptide repeat-containing protein At3g47530"/>
    <property type="match status" value="1"/>
</dbReference>
<dbReference type="Pfam" id="PF20430">
    <property type="entry name" value="Eplus_motif"/>
    <property type="match status" value="1"/>
</dbReference>
<dbReference type="InterPro" id="IPR046849">
    <property type="entry name" value="E2_motif"/>
</dbReference>
<dbReference type="FunFam" id="1.25.40.10:FF:000531">
    <property type="entry name" value="Pentatricopeptide repeat-containing protein"/>
    <property type="match status" value="1"/>
</dbReference>
<dbReference type="InterPro" id="IPR032867">
    <property type="entry name" value="DYW_dom"/>
</dbReference>
<dbReference type="EMBL" id="OZ075142">
    <property type="protein sequence ID" value="CAL5034281.1"/>
    <property type="molecule type" value="Genomic_DNA"/>
</dbReference>
<dbReference type="InterPro" id="IPR046848">
    <property type="entry name" value="E_motif"/>
</dbReference>
<feature type="repeat" description="PPR" evidence="3">
    <location>
        <begin position="336"/>
        <end position="366"/>
    </location>
</feature>
<evidence type="ECO:0000313" key="8">
    <source>
        <dbReference type="Proteomes" id="UP001497457"/>
    </source>
</evidence>
<name>A0ABC9H8W3_9POAL</name>
<keyword evidence="2" id="KW-0809">Transit peptide</keyword>
<organism evidence="7 8">
    <name type="scientific">Urochloa decumbens</name>
    <dbReference type="NCBI Taxonomy" id="240449"/>
    <lineage>
        <taxon>Eukaryota</taxon>
        <taxon>Viridiplantae</taxon>
        <taxon>Streptophyta</taxon>
        <taxon>Embryophyta</taxon>
        <taxon>Tracheophyta</taxon>
        <taxon>Spermatophyta</taxon>
        <taxon>Magnoliopsida</taxon>
        <taxon>Liliopsida</taxon>
        <taxon>Poales</taxon>
        <taxon>Poaceae</taxon>
        <taxon>PACMAD clade</taxon>
        <taxon>Panicoideae</taxon>
        <taxon>Panicodae</taxon>
        <taxon>Paniceae</taxon>
        <taxon>Melinidinae</taxon>
        <taxon>Urochloa</taxon>
    </lineage>
</organism>
<dbReference type="PROSITE" id="PS51375">
    <property type="entry name" value="PPR"/>
    <property type="match status" value="4"/>
</dbReference>
<evidence type="ECO:0000256" key="1">
    <source>
        <dbReference type="ARBA" id="ARBA00022737"/>
    </source>
</evidence>
<accession>A0ABC9H8W3</accession>
<dbReference type="InterPro" id="IPR002885">
    <property type="entry name" value="PPR_rpt"/>
</dbReference>
<keyword evidence="8" id="KW-1185">Reference proteome</keyword>
<protein>
    <recommendedName>
        <fullName evidence="5">DYW domain-containing protein</fullName>
    </recommendedName>
</protein>
<evidence type="ECO:0000313" key="7">
    <source>
        <dbReference type="EMBL" id="CAM0149921.1"/>
    </source>
</evidence>
<dbReference type="AlphaFoldDB" id="A0ABC9H8W3"/>
<dbReference type="InterPro" id="IPR011990">
    <property type="entry name" value="TPR-like_helical_dom_sf"/>
</dbReference>
<dbReference type="FunFam" id="1.25.40.10:FF:000031">
    <property type="entry name" value="Pentatricopeptide repeat-containing protein mitochondrial"/>
    <property type="match status" value="1"/>
</dbReference>
<dbReference type="Proteomes" id="UP001497457">
    <property type="component" value="Unassembled WGS sequence"/>
</dbReference>
<dbReference type="NCBIfam" id="TIGR00756">
    <property type="entry name" value="PPR"/>
    <property type="match status" value="5"/>
</dbReference>
<feature type="region of interest" description="Disordered" evidence="4">
    <location>
        <begin position="1"/>
        <end position="28"/>
    </location>
</feature>
<dbReference type="Pfam" id="PF13041">
    <property type="entry name" value="PPR_2"/>
    <property type="match status" value="1"/>
</dbReference>
<feature type="repeat" description="PPR" evidence="3">
    <location>
        <begin position="226"/>
        <end position="260"/>
    </location>
</feature>
<dbReference type="FunFam" id="1.25.40.10:FF:000939">
    <property type="entry name" value="Pentatricopeptide repeat-containing protein ELI1, chloroplastic"/>
    <property type="match status" value="1"/>
</dbReference>
<evidence type="ECO:0000256" key="4">
    <source>
        <dbReference type="SAM" id="MobiDB-lite"/>
    </source>
</evidence>
<proteinExistence type="predicted"/>
<keyword evidence="1" id="KW-0677">Repeat</keyword>
<dbReference type="PANTHER" id="PTHR47926">
    <property type="entry name" value="PENTATRICOPEPTIDE REPEAT-CONTAINING PROTEIN"/>
    <property type="match status" value="1"/>
</dbReference>